<comment type="caution">
    <text evidence="1">The sequence shown here is derived from an EMBL/GenBank/DDBJ whole genome shotgun (WGS) entry which is preliminary data.</text>
</comment>
<keyword evidence="2" id="KW-1185">Reference proteome</keyword>
<dbReference type="RefSeq" id="WP_126981930.1">
    <property type="nucleotide sequence ID" value="NZ_RZHD01000010.1"/>
</dbReference>
<evidence type="ECO:0000313" key="1">
    <source>
        <dbReference type="EMBL" id="RUR43348.1"/>
    </source>
</evidence>
<dbReference type="EMBL" id="RZHD01000010">
    <property type="protein sequence ID" value="RUR43348.1"/>
    <property type="molecule type" value="Genomic_DNA"/>
</dbReference>
<accession>A0A433L805</accession>
<dbReference type="OrthoDB" id="6169963at2"/>
<reference evidence="1 2" key="1">
    <citation type="submission" date="2018-12" db="EMBL/GenBank/DDBJ databases">
        <title>three novel Halomonas strain isolated from plants.</title>
        <authorList>
            <person name="Sun C."/>
        </authorList>
    </citation>
    <scope>NUCLEOTIDE SEQUENCE [LARGE SCALE GENOMIC DNA]</scope>
    <source>
        <strain evidence="1 2">RC</strain>
    </source>
</reference>
<gene>
    <name evidence="1" type="ORF">ELY37_16660</name>
</gene>
<organism evidence="1 2">
    <name type="scientific">Vreelandella populi</name>
    <dbReference type="NCBI Taxonomy" id="2498858"/>
    <lineage>
        <taxon>Bacteria</taxon>
        <taxon>Pseudomonadati</taxon>
        <taxon>Pseudomonadota</taxon>
        <taxon>Gammaproteobacteria</taxon>
        <taxon>Oceanospirillales</taxon>
        <taxon>Halomonadaceae</taxon>
        <taxon>Vreelandella</taxon>
    </lineage>
</organism>
<protein>
    <submittedName>
        <fullName evidence="1">Uncharacterized protein</fullName>
    </submittedName>
</protein>
<evidence type="ECO:0000313" key="2">
    <source>
        <dbReference type="Proteomes" id="UP000286912"/>
    </source>
</evidence>
<dbReference type="AlphaFoldDB" id="A0A433L805"/>
<name>A0A433L805_9GAMM</name>
<dbReference type="Proteomes" id="UP000286912">
    <property type="component" value="Unassembled WGS sequence"/>
</dbReference>
<proteinExistence type="predicted"/>
<sequence length="99" mass="11192">MSNSTQKGGQQARRAAMLCTNPRFGLYLDQRRRCAHNVTIEQMPDGTHSPEDCADWLREACGVKSRAEIDHSQAASAMLDRIIADYSAWERQQRQRGIA</sequence>